<dbReference type="AlphaFoldDB" id="C1LGH7"/>
<reference evidence="1" key="1">
    <citation type="journal article" date="2009" name="Nature">
        <title>The Schistosoma japonicum genome reveals features of host-parasite interplay.</title>
        <authorList>
            <person name="Liu F."/>
            <person name="Zhou Y."/>
            <person name="Wang Z.Q."/>
            <person name="Lu G."/>
            <person name="Zheng H."/>
            <person name="Brindley P.J."/>
            <person name="McManus D.P."/>
            <person name="Blair D."/>
            <person name="Zhang Q.H."/>
            <person name="Zhong Y."/>
            <person name="Wang S."/>
            <person name="Han Z.G."/>
            <person name="Chen Z."/>
        </authorList>
    </citation>
    <scope>NUCLEOTIDE SEQUENCE</scope>
    <source>
        <strain evidence="1">Anhui</strain>
    </source>
</reference>
<organism evidence="1">
    <name type="scientific">Schistosoma japonicum</name>
    <name type="common">Blood fluke</name>
    <dbReference type="NCBI Taxonomy" id="6182"/>
    <lineage>
        <taxon>Eukaryota</taxon>
        <taxon>Metazoa</taxon>
        <taxon>Spiralia</taxon>
        <taxon>Lophotrochozoa</taxon>
        <taxon>Platyhelminthes</taxon>
        <taxon>Trematoda</taxon>
        <taxon>Digenea</taxon>
        <taxon>Strigeidida</taxon>
        <taxon>Schistosomatoidea</taxon>
        <taxon>Schistosomatidae</taxon>
        <taxon>Schistosoma</taxon>
    </lineage>
</organism>
<accession>C1LGH7</accession>
<sequence>MRMSGACGLTSLVKKHVPLIKFRSQLKNCINISRNPGVLQTHTNSAFVVKSSVPPELAVEHSFINPKFRRKRMTDEEIAFYERGFFAE</sequence>
<protein>
    <recommendedName>
        <fullName evidence="2">28S ribosomal protein S36</fullName>
    </recommendedName>
</protein>
<reference evidence="1" key="2">
    <citation type="submission" date="2009-03" db="EMBL/GenBank/DDBJ databases">
        <authorList>
            <person name="Gang L."/>
        </authorList>
    </citation>
    <scope>NUCLEOTIDE SEQUENCE</scope>
    <source>
        <strain evidence="1">Anhui</strain>
    </source>
</reference>
<dbReference type="EMBL" id="FN318076">
    <property type="protein sequence ID" value="CAX73805.1"/>
    <property type="molecule type" value="mRNA"/>
</dbReference>
<name>C1LGH7_SCHJA</name>
<evidence type="ECO:0000313" key="1">
    <source>
        <dbReference type="EMBL" id="CAX73805.1"/>
    </source>
</evidence>
<evidence type="ECO:0008006" key="2">
    <source>
        <dbReference type="Google" id="ProtNLM"/>
    </source>
</evidence>
<proteinExistence type="evidence at transcript level"/>